<evidence type="ECO:0000256" key="3">
    <source>
        <dbReference type="ARBA" id="ARBA00022695"/>
    </source>
</evidence>
<dbReference type="GO" id="GO:0006310">
    <property type="term" value="P:DNA recombination"/>
    <property type="evidence" value="ECO:0007669"/>
    <property type="project" value="UniProtKB-KW"/>
</dbReference>
<keyword evidence="14" id="KW-0233">DNA recombination</keyword>
<dbReference type="InterPro" id="IPR036397">
    <property type="entry name" value="RNaseH_sf"/>
</dbReference>
<accession>Q2R3R3</accession>
<dbReference type="GO" id="GO:0003677">
    <property type="term" value="F:DNA binding"/>
    <property type="evidence" value="ECO:0007669"/>
    <property type="project" value="UniProtKB-KW"/>
</dbReference>
<dbReference type="GO" id="GO:0004519">
    <property type="term" value="F:endonuclease activity"/>
    <property type="evidence" value="ECO:0007669"/>
    <property type="project" value="UniProtKB-KW"/>
</dbReference>
<feature type="region of interest" description="Disordered" evidence="16">
    <location>
        <begin position="1052"/>
        <end position="1091"/>
    </location>
</feature>
<dbReference type="GO" id="GO:0006508">
    <property type="term" value="P:proteolysis"/>
    <property type="evidence" value="ECO:0007669"/>
    <property type="project" value="UniProtKB-KW"/>
</dbReference>
<dbReference type="Pfam" id="PF17921">
    <property type="entry name" value="Integrase_H2C2"/>
    <property type="match status" value="1"/>
</dbReference>
<evidence type="ECO:0000256" key="7">
    <source>
        <dbReference type="ARBA" id="ARBA00022759"/>
    </source>
</evidence>
<dbReference type="Gene3D" id="3.30.70.270">
    <property type="match status" value="1"/>
</dbReference>
<dbReference type="PROSITE" id="PS50994">
    <property type="entry name" value="INTEGRASE"/>
    <property type="match status" value="1"/>
</dbReference>
<dbReference type="Gene3D" id="1.10.340.70">
    <property type="match status" value="1"/>
</dbReference>
<feature type="compositionally biased region" description="Basic and acidic residues" evidence="16">
    <location>
        <begin position="230"/>
        <end position="241"/>
    </location>
</feature>
<keyword evidence="6" id="KW-0064">Aspartyl protease</keyword>
<keyword evidence="5" id="KW-0479">Metal-binding</keyword>
<dbReference type="InterPro" id="IPR050951">
    <property type="entry name" value="Retrovirus_Pol_polyprotein"/>
</dbReference>
<dbReference type="SUPFAM" id="SSF53098">
    <property type="entry name" value="Ribonuclease H-like"/>
    <property type="match status" value="1"/>
</dbReference>
<dbReference type="InterPro" id="IPR043128">
    <property type="entry name" value="Rev_trsase/Diguanyl_cyclase"/>
</dbReference>
<dbReference type="PANTHER" id="PTHR37984:SF5">
    <property type="entry name" value="PROTEIN NYNRIN-LIKE"/>
    <property type="match status" value="1"/>
</dbReference>
<evidence type="ECO:0000256" key="11">
    <source>
        <dbReference type="ARBA" id="ARBA00022918"/>
    </source>
</evidence>
<dbReference type="InterPro" id="IPR012337">
    <property type="entry name" value="RNaseH-like_sf"/>
</dbReference>
<dbReference type="FunFam" id="3.30.70.270:FF:000020">
    <property type="entry name" value="Transposon Tf2-6 polyprotein-like Protein"/>
    <property type="match status" value="1"/>
</dbReference>
<reference evidence="18" key="1">
    <citation type="journal article" date="2005" name="BMC Biol.">
        <title>The sequence of rice chromosomes 11 and 12, rich in disease resistance genes and recent gene duplications.</title>
        <authorList>
            <consortium name="The rice chromosomes 11 and 12 sequencing consortia"/>
        </authorList>
    </citation>
    <scope>NUCLEOTIDE SEQUENCE [LARGE SCALE GENOMIC DNA]</scope>
</reference>
<evidence type="ECO:0000256" key="2">
    <source>
        <dbReference type="ARBA" id="ARBA00022679"/>
    </source>
</evidence>
<keyword evidence="13" id="KW-0238">DNA-binding</keyword>
<reference evidence="18" key="2">
    <citation type="submission" date="2005-04" db="EMBL/GenBank/DDBJ databases">
        <authorList>
            <person name="Buell C.R."/>
            <person name="Wing R.A."/>
            <person name="McCombie W.A."/>
            <person name="Ouyang S."/>
        </authorList>
    </citation>
    <scope>NUCLEOTIDE SEQUENCE</scope>
</reference>
<evidence type="ECO:0000256" key="9">
    <source>
        <dbReference type="ARBA" id="ARBA00022842"/>
    </source>
</evidence>
<evidence type="ECO:0000259" key="17">
    <source>
        <dbReference type="PROSITE" id="PS50994"/>
    </source>
</evidence>
<name>Q2R3R3_ORYSJ</name>
<dbReference type="InterPro" id="IPR001584">
    <property type="entry name" value="Integrase_cat-core"/>
</dbReference>
<evidence type="ECO:0000256" key="1">
    <source>
        <dbReference type="ARBA" id="ARBA00022670"/>
    </source>
</evidence>
<dbReference type="Pfam" id="PF03732">
    <property type="entry name" value="Retrotrans_gag"/>
    <property type="match status" value="1"/>
</dbReference>
<evidence type="ECO:0000256" key="4">
    <source>
        <dbReference type="ARBA" id="ARBA00022722"/>
    </source>
</evidence>
<dbReference type="Pfam" id="PF17919">
    <property type="entry name" value="RT_RNaseH_2"/>
    <property type="match status" value="1"/>
</dbReference>
<dbReference type="EMBL" id="DP000010">
    <property type="protein sequence ID" value="ABA93917.1"/>
    <property type="molecule type" value="Genomic_DNA"/>
</dbReference>
<keyword evidence="12" id="KW-0239">DNA-directed DNA polymerase</keyword>
<feature type="compositionally biased region" description="Polar residues" evidence="16">
    <location>
        <begin position="1058"/>
        <end position="1071"/>
    </location>
</feature>
<gene>
    <name evidence="18" type="ordered locus">LOC_Os11g31050</name>
</gene>
<dbReference type="GO" id="GO:0015074">
    <property type="term" value="P:DNA integration"/>
    <property type="evidence" value="ECO:0007669"/>
    <property type="project" value="UniProtKB-KW"/>
</dbReference>
<evidence type="ECO:0000256" key="5">
    <source>
        <dbReference type="ARBA" id="ARBA00022723"/>
    </source>
</evidence>
<dbReference type="SUPFAM" id="SSF56672">
    <property type="entry name" value="DNA/RNA polymerases"/>
    <property type="match status" value="1"/>
</dbReference>
<dbReference type="GO" id="GO:0003964">
    <property type="term" value="F:RNA-directed DNA polymerase activity"/>
    <property type="evidence" value="ECO:0007669"/>
    <property type="project" value="UniProtKB-KW"/>
</dbReference>
<evidence type="ECO:0000256" key="13">
    <source>
        <dbReference type="ARBA" id="ARBA00023125"/>
    </source>
</evidence>
<evidence type="ECO:0000256" key="14">
    <source>
        <dbReference type="ARBA" id="ARBA00023172"/>
    </source>
</evidence>
<keyword evidence="11" id="KW-0695">RNA-directed DNA polymerase</keyword>
<feature type="region of interest" description="Disordered" evidence="16">
    <location>
        <begin position="1"/>
        <end position="20"/>
    </location>
</feature>
<dbReference type="Gene3D" id="3.30.420.10">
    <property type="entry name" value="Ribonuclease H-like superfamily/Ribonuclease H"/>
    <property type="match status" value="1"/>
</dbReference>
<protein>
    <submittedName>
        <fullName evidence="18">Retrotransposon protein, putative, unclassified</fullName>
    </submittedName>
</protein>
<dbReference type="GO" id="GO:0003887">
    <property type="term" value="F:DNA-directed DNA polymerase activity"/>
    <property type="evidence" value="ECO:0007669"/>
    <property type="project" value="UniProtKB-KW"/>
</dbReference>
<dbReference type="InterPro" id="IPR041577">
    <property type="entry name" value="RT_RNaseH_2"/>
</dbReference>
<dbReference type="CDD" id="cd00303">
    <property type="entry name" value="retropepsin_like"/>
    <property type="match status" value="1"/>
</dbReference>
<keyword evidence="7" id="KW-0255">Endonuclease</keyword>
<reference evidence="18" key="3">
    <citation type="submission" date="2006-01" db="EMBL/GenBank/DDBJ databases">
        <authorList>
            <person name="Buell R."/>
        </authorList>
    </citation>
    <scope>NUCLEOTIDE SEQUENCE</scope>
</reference>
<evidence type="ECO:0000256" key="8">
    <source>
        <dbReference type="ARBA" id="ARBA00022801"/>
    </source>
</evidence>
<dbReference type="PANTHER" id="PTHR37984">
    <property type="entry name" value="PROTEIN CBG26694"/>
    <property type="match status" value="1"/>
</dbReference>
<dbReference type="InterPro" id="IPR005162">
    <property type="entry name" value="Retrotrans_gag_dom"/>
</dbReference>
<dbReference type="InterPro" id="IPR041588">
    <property type="entry name" value="Integrase_H2C2"/>
</dbReference>
<proteinExistence type="predicted"/>
<evidence type="ECO:0000256" key="12">
    <source>
        <dbReference type="ARBA" id="ARBA00022932"/>
    </source>
</evidence>
<dbReference type="GO" id="GO:0004190">
    <property type="term" value="F:aspartic-type endopeptidase activity"/>
    <property type="evidence" value="ECO:0007669"/>
    <property type="project" value="UniProtKB-KW"/>
</dbReference>
<evidence type="ECO:0000256" key="10">
    <source>
        <dbReference type="ARBA" id="ARBA00022908"/>
    </source>
</evidence>
<keyword evidence="1" id="KW-0645">Protease</keyword>
<keyword evidence="15" id="KW-0511">Multifunctional enzyme</keyword>
<keyword evidence="3" id="KW-0548">Nucleotidyltransferase</keyword>
<keyword evidence="10" id="KW-0229">DNA integration</keyword>
<keyword evidence="8" id="KW-0378">Hydrolase</keyword>
<keyword evidence="4" id="KW-0540">Nuclease</keyword>
<dbReference type="InterPro" id="IPR021109">
    <property type="entry name" value="Peptidase_aspartic_dom_sf"/>
</dbReference>
<dbReference type="GO" id="GO:0046872">
    <property type="term" value="F:metal ion binding"/>
    <property type="evidence" value="ECO:0007669"/>
    <property type="project" value="UniProtKB-KW"/>
</dbReference>
<evidence type="ECO:0000256" key="6">
    <source>
        <dbReference type="ARBA" id="ARBA00022750"/>
    </source>
</evidence>
<evidence type="ECO:0000256" key="15">
    <source>
        <dbReference type="ARBA" id="ARBA00023268"/>
    </source>
</evidence>
<dbReference type="Gene3D" id="2.40.70.10">
    <property type="entry name" value="Acid Proteases"/>
    <property type="match status" value="1"/>
</dbReference>
<dbReference type="Pfam" id="PF24626">
    <property type="entry name" value="SH3_Tf2-1"/>
    <property type="match status" value="1"/>
</dbReference>
<keyword evidence="9" id="KW-0460">Magnesium</keyword>
<sequence>MNSFENFEFGGGNSGSDNLGHQYNHRVPKLDFPRFDGTDPQDRQMRCEHYFDVNNTYPGLWVRIATIYFSGRAASWLRSSRAHVRFPGWGEFCHAVSTKFDMDQHELLIRQMDAIKQVGTVWEYYEKFDELMNQLLVYDPGVSMKYLTHRFTEGLHREIRNVVILQRPRDLESALVVASLQEEVLDSNTISGTKEFKKSDSNFQFKSNPTLKGALPLPFPPGRVMSGGGKELKNDDRKGTENSRIMAGNDKMSVLKAQRRAQGLCYICAEKWSPTHKCANSVQLHSVQELFALFQHQESELLAPEEQHEQESQLMAISLQAIQRIESAGTMRLLGSLQGKEVLILVDSGSSANFMSSKMADQQTGLQQLQSTVSVQVANGGVLSCRHEIPQCLPPQRPYDHAIPLFPGFQPVNVRPYRYTPAQKDEIETQAVRDWPPPQSVKELRSFLGLAGYYRKFVRHYGILSKPLTNLLRKGQMFLSTPTVQDAFQALKTALVSAPVLAMPDFSQQFVIETDASDKDQRLTTSWQQKALTKLLGLRYRICYRQGLYNKAADALSRYLVPGQEELSALSVCVSEWISEVVAGYANDADALSKVQDGVLYYKNHMWIGKNTELQLKILSNLHTAAIGGHSGVNVTYQRVLQLFAWPGLRSSVAKSVQACDICQRAKSEHVRYPSMLQPLPVPDHAWQIVSLDFIEGLSKSASFNCILVVVDKFSKYSHFVPLAHPFTALDVAEAFMQHIHRLHGLPQSIISDRDRIFTSTLWTTLFCLAGTQLQMSSSYHPQTDGQTERVNQCLETFLRCFVHACPSHWTKWLALAEYWYNTSFHSSLGMTPFEVLYGHKPRYFGLSTNAACLSPELTDWLHDRAKMQNLIREHLLRAQTRMKMQADKGRSERSFAVGDWVYLKLQPFVQQSVVTRANRKLSFRFYGPFQILARIGTMTYKFALPESSLIHPVVHVSQLKKALAPGESFQDSLPVLNPDDASIVVPAEILDRRLIRKGSKQVLLVQVRWSGNDPTMVTCENYHELCHRFPGNEACGQASFQAWGNVTAATTDDDYSTRSTQPRAGPTTQPKKSDRLKKPNTKYLGEDWVH</sequence>
<dbReference type="AlphaFoldDB" id="Q2R3R3"/>
<feature type="domain" description="Integrase catalytic" evidence="17">
    <location>
        <begin position="677"/>
        <end position="841"/>
    </location>
</feature>
<evidence type="ECO:0000313" key="18">
    <source>
        <dbReference type="EMBL" id="ABA93917.1"/>
    </source>
</evidence>
<evidence type="ECO:0000256" key="16">
    <source>
        <dbReference type="SAM" id="MobiDB-lite"/>
    </source>
</evidence>
<dbReference type="InterPro" id="IPR056924">
    <property type="entry name" value="SH3_Tf2-1"/>
</dbReference>
<keyword evidence="2" id="KW-0808">Transferase</keyword>
<organism evidence="18">
    <name type="scientific">Oryza sativa subsp. japonica</name>
    <name type="common">Rice</name>
    <dbReference type="NCBI Taxonomy" id="39947"/>
    <lineage>
        <taxon>Eukaryota</taxon>
        <taxon>Viridiplantae</taxon>
        <taxon>Streptophyta</taxon>
        <taxon>Embryophyta</taxon>
        <taxon>Tracheophyta</taxon>
        <taxon>Spermatophyta</taxon>
        <taxon>Magnoliopsida</taxon>
        <taxon>Liliopsida</taxon>
        <taxon>Poales</taxon>
        <taxon>Poaceae</taxon>
        <taxon>BOP clade</taxon>
        <taxon>Oryzoideae</taxon>
        <taxon>Oryzeae</taxon>
        <taxon>Oryzinae</taxon>
        <taxon>Oryza</taxon>
        <taxon>Oryza sativa</taxon>
    </lineage>
</organism>
<feature type="region of interest" description="Disordered" evidence="16">
    <location>
        <begin position="216"/>
        <end position="243"/>
    </location>
</feature>
<dbReference type="InterPro" id="IPR043502">
    <property type="entry name" value="DNA/RNA_pol_sf"/>
</dbReference>